<dbReference type="WBParaSite" id="GPUH_0001519001-mRNA-1">
    <property type="protein sequence ID" value="GPUH_0001519001-mRNA-1"/>
    <property type="gene ID" value="GPUH_0001519001"/>
</dbReference>
<gene>
    <name evidence="2" type="ORF">GPUH_LOCUS15170</name>
</gene>
<dbReference type="Proteomes" id="UP000271098">
    <property type="component" value="Unassembled WGS sequence"/>
</dbReference>
<reference evidence="4" key="1">
    <citation type="submission" date="2016-06" db="UniProtKB">
        <authorList>
            <consortium name="WormBaseParasite"/>
        </authorList>
    </citation>
    <scope>IDENTIFICATION</scope>
</reference>
<feature type="region of interest" description="Disordered" evidence="1">
    <location>
        <begin position="124"/>
        <end position="213"/>
    </location>
</feature>
<feature type="compositionally biased region" description="Polar residues" evidence="1">
    <location>
        <begin position="142"/>
        <end position="151"/>
    </location>
</feature>
<accession>A0A183E2H9</accession>
<feature type="compositionally biased region" description="Acidic residues" evidence="1">
    <location>
        <begin position="36"/>
        <end position="45"/>
    </location>
</feature>
<feature type="region of interest" description="Disordered" evidence="1">
    <location>
        <begin position="76"/>
        <end position="95"/>
    </location>
</feature>
<sequence>ITFGAATSLVSSEAERADAIPSVSKSTSERKNPFLDIEDGDDNSINIEDESMEPEDVDYAATASYYSSQPFFTHRPGPVYTIPEDEEQDDGQINTDSKFYGREVTTTVYSSDYYNQLQKRQNEISKKGAGSHGTEAAGSLVKTETNVNIPGTSVLPEHASPASAYGFSPSTSSSEAVLDMPPHHTVPVEFDRSLGKHSNEPDNLSKSASNGIQ</sequence>
<evidence type="ECO:0000313" key="4">
    <source>
        <dbReference type="WBParaSite" id="GPUH_0001519001-mRNA-1"/>
    </source>
</evidence>
<evidence type="ECO:0000313" key="2">
    <source>
        <dbReference type="EMBL" id="VDN25499.1"/>
    </source>
</evidence>
<reference evidence="2 3" key="2">
    <citation type="submission" date="2018-11" db="EMBL/GenBank/DDBJ databases">
        <authorList>
            <consortium name="Pathogen Informatics"/>
        </authorList>
    </citation>
    <scope>NUCLEOTIDE SEQUENCE [LARGE SCALE GENOMIC DNA]</scope>
</reference>
<evidence type="ECO:0000256" key="1">
    <source>
        <dbReference type="SAM" id="MobiDB-lite"/>
    </source>
</evidence>
<keyword evidence="3" id="KW-1185">Reference proteome</keyword>
<dbReference type="OrthoDB" id="5872711at2759"/>
<dbReference type="AlphaFoldDB" id="A0A183E2H9"/>
<evidence type="ECO:0000313" key="3">
    <source>
        <dbReference type="Proteomes" id="UP000271098"/>
    </source>
</evidence>
<proteinExistence type="predicted"/>
<protein>
    <submittedName>
        <fullName evidence="4">ZM domain-containing protein</fullName>
    </submittedName>
</protein>
<name>A0A183E2H9_9BILA</name>
<feature type="compositionally biased region" description="Basic and acidic residues" evidence="1">
    <location>
        <begin position="189"/>
        <end position="200"/>
    </location>
</feature>
<feature type="region of interest" description="Disordered" evidence="1">
    <location>
        <begin position="1"/>
        <end position="45"/>
    </location>
</feature>
<dbReference type="EMBL" id="UYRT01082108">
    <property type="protein sequence ID" value="VDN25499.1"/>
    <property type="molecule type" value="Genomic_DNA"/>
</dbReference>
<feature type="compositionally biased region" description="Polar residues" evidence="1">
    <location>
        <begin position="201"/>
        <end position="213"/>
    </location>
</feature>
<organism evidence="4">
    <name type="scientific">Gongylonema pulchrum</name>
    <dbReference type="NCBI Taxonomy" id="637853"/>
    <lineage>
        <taxon>Eukaryota</taxon>
        <taxon>Metazoa</taxon>
        <taxon>Ecdysozoa</taxon>
        <taxon>Nematoda</taxon>
        <taxon>Chromadorea</taxon>
        <taxon>Rhabditida</taxon>
        <taxon>Spirurina</taxon>
        <taxon>Spiruromorpha</taxon>
        <taxon>Spiruroidea</taxon>
        <taxon>Gongylonematidae</taxon>
        <taxon>Gongylonema</taxon>
    </lineage>
</organism>